<name>A0A931N3V2_9NOCA</name>
<dbReference type="EMBL" id="JADMLG010000007">
    <property type="protein sequence ID" value="MBH0778117.1"/>
    <property type="molecule type" value="Genomic_DNA"/>
</dbReference>
<feature type="compositionally biased region" description="Basic and acidic residues" evidence="1">
    <location>
        <begin position="60"/>
        <end position="74"/>
    </location>
</feature>
<dbReference type="AlphaFoldDB" id="A0A931N3V2"/>
<comment type="caution">
    <text evidence="2">The sequence shown here is derived from an EMBL/GenBank/DDBJ whole genome shotgun (WGS) entry which is preliminary data.</text>
</comment>
<feature type="compositionally biased region" description="Basic and acidic residues" evidence="1">
    <location>
        <begin position="1"/>
        <end position="13"/>
    </location>
</feature>
<feature type="compositionally biased region" description="Basic and acidic residues" evidence="1">
    <location>
        <begin position="21"/>
        <end position="30"/>
    </location>
</feature>
<gene>
    <name evidence="2" type="ORF">IT779_17700</name>
</gene>
<reference evidence="2" key="1">
    <citation type="submission" date="2020-11" db="EMBL/GenBank/DDBJ databases">
        <title>Nocardia NEAU-351.nov., a novel actinomycete isolated from the cow dung.</title>
        <authorList>
            <person name="Zhang X."/>
        </authorList>
    </citation>
    <scope>NUCLEOTIDE SEQUENCE</scope>
    <source>
        <strain evidence="2">NEAU-351</strain>
    </source>
</reference>
<accession>A0A931N3V2</accession>
<feature type="region of interest" description="Disordered" evidence="1">
    <location>
        <begin position="1"/>
        <end position="106"/>
    </location>
</feature>
<protein>
    <submittedName>
        <fullName evidence="2">Uncharacterized protein</fullName>
    </submittedName>
</protein>
<feature type="compositionally biased region" description="Basic residues" evidence="1">
    <location>
        <begin position="83"/>
        <end position="106"/>
    </location>
</feature>
<evidence type="ECO:0000313" key="2">
    <source>
        <dbReference type="EMBL" id="MBH0778117.1"/>
    </source>
</evidence>
<evidence type="ECO:0000256" key="1">
    <source>
        <dbReference type="SAM" id="MobiDB-lite"/>
    </source>
</evidence>
<dbReference type="Proteomes" id="UP000655751">
    <property type="component" value="Unassembled WGS sequence"/>
</dbReference>
<dbReference type="RefSeq" id="WP_196150448.1">
    <property type="nucleotide sequence ID" value="NZ_JADMLG010000007.1"/>
</dbReference>
<keyword evidence="3" id="KW-1185">Reference proteome</keyword>
<sequence>MGAVRPRPDRREPQVPSWEKALLRLRDRGPMRVRAQRRVDPTRVHSGPAGPAVRRRRRLREAESAKRRQRESRVLRPQQVRRQQVRRQQVRRREKPLVRRGVHPPT</sequence>
<organism evidence="2 3">
    <name type="scientific">Nocardia bovistercoris</name>
    <dbReference type="NCBI Taxonomy" id="2785916"/>
    <lineage>
        <taxon>Bacteria</taxon>
        <taxon>Bacillati</taxon>
        <taxon>Actinomycetota</taxon>
        <taxon>Actinomycetes</taxon>
        <taxon>Mycobacteriales</taxon>
        <taxon>Nocardiaceae</taxon>
        <taxon>Nocardia</taxon>
    </lineage>
</organism>
<evidence type="ECO:0000313" key="3">
    <source>
        <dbReference type="Proteomes" id="UP000655751"/>
    </source>
</evidence>
<proteinExistence type="predicted"/>